<dbReference type="GO" id="GO:0044718">
    <property type="term" value="P:siderophore transmembrane transport"/>
    <property type="evidence" value="ECO:0007669"/>
    <property type="project" value="TreeGrafter"/>
</dbReference>
<evidence type="ECO:0000256" key="12">
    <source>
        <dbReference type="RuleBase" id="RU003357"/>
    </source>
</evidence>
<keyword evidence="3 11" id="KW-0813">Transport</keyword>
<evidence type="ECO:0000256" key="11">
    <source>
        <dbReference type="PROSITE-ProRule" id="PRU01360"/>
    </source>
</evidence>
<name>A0A2T0XGI8_9BURK</name>
<evidence type="ECO:0000256" key="8">
    <source>
        <dbReference type="ARBA" id="ARBA00023136"/>
    </source>
</evidence>
<evidence type="ECO:0000256" key="6">
    <source>
        <dbReference type="ARBA" id="ARBA00022729"/>
    </source>
</evidence>
<gene>
    <name evidence="16" type="ORF">BCM14_1773</name>
</gene>
<keyword evidence="5 11" id="KW-0812">Transmembrane</keyword>
<dbReference type="GO" id="GO:0009279">
    <property type="term" value="C:cell outer membrane"/>
    <property type="evidence" value="ECO:0007669"/>
    <property type="project" value="UniProtKB-SubCell"/>
</dbReference>
<proteinExistence type="inferred from homology"/>
<dbReference type="Gene3D" id="2.170.130.10">
    <property type="entry name" value="TonB-dependent receptor, plug domain"/>
    <property type="match status" value="1"/>
</dbReference>
<dbReference type="InterPro" id="IPR010949">
    <property type="entry name" value="TonB_Hb/transfer/lactofer_rcpt"/>
</dbReference>
<comment type="caution">
    <text evidence="16">The sequence shown here is derived from an EMBL/GenBank/DDBJ whole genome shotgun (WGS) entry which is preliminary data.</text>
</comment>
<keyword evidence="8 11" id="KW-0472">Membrane</keyword>
<comment type="subcellular location">
    <subcellularLocation>
        <location evidence="1 11">Cell outer membrane</location>
        <topology evidence="1 11">Multi-pass membrane protein</topology>
    </subcellularLocation>
</comment>
<dbReference type="InterPro" id="IPR012910">
    <property type="entry name" value="Plug_dom"/>
</dbReference>
<comment type="similarity">
    <text evidence="2 11 12">Belongs to the TonB-dependent receptor family.</text>
</comment>
<dbReference type="Pfam" id="PF07715">
    <property type="entry name" value="Plug"/>
    <property type="match status" value="1"/>
</dbReference>
<dbReference type="PANTHER" id="PTHR30069:SF29">
    <property type="entry name" value="HEMOGLOBIN AND HEMOGLOBIN-HAPTOGLOBIN-BINDING PROTEIN 1-RELATED"/>
    <property type="match status" value="1"/>
</dbReference>
<dbReference type="InterPro" id="IPR036942">
    <property type="entry name" value="Beta-barrel_TonB_sf"/>
</dbReference>
<dbReference type="EMBL" id="PVTV01000013">
    <property type="protein sequence ID" value="PRY98056.1"/>
    <property type="molecule type" value="Genomic_DNA"/>
</dbReference>
<dbReference type="InterPro" id="IPR037066">
    <property type="entry name" value="Plug_dom_sf"/>
</dbReference>
<feature type="domain" description="TonB-dependent receptor-like beta-barrel" evidence="14">
    <location>
        <begin position="276"/>
        <end position="726"/>
    </location>
</feature>
<dbReference type="GO" id="GO:0015344">
    <property type="term" value="F:siderophore uptake transmembrane transporter activity"/>
    <property type="evidence" value="ECO:0007669"/>
    <property type="project" value="TreeGrafter"/>
</dbReference>
<dbReference type="Proteomes" id="UP000238308">
    <property type="component" value="Unassembled WGS sequence"/>
</dbReference>
<keyword evidence="10 11" id="KW-0998">Cell outer membrane</keyword>
<protein>
    <submittedName>
        <fullName evidence="16">Hemoglobin/transferrin/lactoferrin receptor protein</fullName>
    </submittedName>
</protein>
<dbReference type="AlphaFoldDB" id="A0A2T0XGI8"/>
<keyword evidence="17" id="KW-1185">Reference proteome</keyword>
<reference evidence="16 17" key="1">
    <citation type="submission" date="2018-03" db="EMBL/GenBank/DDBJ databases">
        <title>Genomic Encyclopedia of Type Strains, Phase III (KMG-III): the genomes of soil and plant-associated and newly described type strains.</title>
        <authorList>
            <person name="Whitman W."/>
        </authorList>
    </citation>
    <scope>NUCLEOTIDE SEQUENCE [LARGE SCALE GENOMIC DNA]</scope>
    <source>
        <strain evidence="16 17">MWH-P2sevCIIIb</strain>
    </source>
</reference>
<keyword evidence="6 13" id="KW-0732">Signal</keyword>
<dbReference type="PROSITE" id="PS52016">
    <property type="entry name" value="TONB_DEPENDENT_REC_3"/>
    <property type="match status" value="1"/>
</dbReference>
<evidence type="ECO:0000256" key="10">
    <source>
        <dbReference type="ARBA" id="ARBA00023237"/>
    </source>
</evidence>
<dbReference type="InterPro" id="IPR011276">
    <property type="entry name" value="TonB_haem/Hb_rcpt"/>
</dbReference>
<evidence type="ECO:0000313" key="16">
    <source>
        <dbReference type="EMBL" id="PRY98056.1"/>
    </source>
</evidence>
<dbReference type="InterPro" id="IPR000531">
    <property type="entry name" value="Beta-barrel_TonB"/>
</dbReference>
<feature type="signal peptide" evidence="13">
    <location>
        <begin position="1"/>
        <end position="24"/>
    </location>
</feature>
<dbReference type="RefSeq" id="WP_106227615.1">
    <property type="nucleotide sequence ID" value="NZ_PVTV01000013.1"/>
</dbReference>
<evidence type="ECO:0000256" key="2">
    <source>
        <dbReference type="ARBA" id="ARBA00009810"/>
    </source>
</evidence>
<dbReference type="SUPFAM" id="SSF56935">
    <property type="entry name" value="Porins"/>
    <property type="match status" value="1"/>
</dbReference>
<accession>A0A2T0XGI8</accession>
<dbReference type="OrthoDB" id="9764669at2"/>
<keyword evidence="9 16" id="KW-0675">Receptor</keyword>
<dbReference type="Pfam" id="PF00593">
    <property type="entry name" value="TonB_dep_Rec_b-barrel"/>
    <property type="match status" value="1"/>
</dbReference>
<sequence>MLVRSILKTSVVLLPLGITLSASANTATDLRQLEPILVQAPYHSAVTPWTTRTDREKLDDLQVQGWDDLARSAESGLRFNKQSQSLNIRGLDESRINTRIDGIRQPWLNDGARGVRGGLSAFDFNTLWALEIVRGVDSNAVGSGGLGAAVKLQTLSPGDLLSASKDFAALVKTDLNTLDQSTGIHAAIAGRQHSTEWLIQAGVRQGQQVSNMGQVGGYGLGRSQPDPANYVQQAYLLKVQQRINSAHRVGVTGEHFEKANEIQNFSAQGPTTLYIGRHHQTKDESQRDRLSIDYQYRGVDHNSLIESAVAKVYWQQVSLDSDLTAMRRPDPRSRIVRGDPFKYGYPFGSFVRHNSMSESMYGADAEVSKRIEGAVAHNLTFGGEWFKTGVNQYSSGEDNCPAISTRLRQPFGPRPCNILHSNRADVPKVVGTQWAAWLQDEMTISELGLTVSPSLRYDNFQQSPAQAFTQAAALKGHVSGAADGLASSGQRFSPKLLTAWSLHPEATLYAQYATGFNAPSATQLYSHYGSYGSYLNVGNPALKPETSQGYEVGLQLGNYQRGASLTYFDNQYQNLIESNVPVGPKQPIWGSHIPSLYPLGITTAANIEEARIFGLEARGHLELGHGWRTWASVAWAEGRDQQTQQYLNSVAPLTTTWGLGYRHQQWGAHAVLSAAAARTHVKYPQPTASLPLADYQTPGYGVVDLAAYWRPPTFDGMTVHLGVYNVFDKQYWQASNMPSAGAKPAALAQLTQRPIDWYSEPGRHYRLSVTYQY</sequence>
<dbReference type="InterPro" id="IPR039426">
    <property type="entry name" value="TonB-dep_rcpt-like"/>
</dbReference>
<dbReference type="NCBIfam" id="TIGR01785">
    <property type="entry name" value="TonB-hemin"/>
    <property type="match status" value="1"/>
</dbReference>
<evidence type="ECO:0000259" key="15">
    <source>
        <dbReference type="Pfam" id="PF07715"/>
    </source>
</evidence>
<dbReference type="NCBIfam" id="TIGR01786">
    <property type="entry name" value="TonB-hemlactrns"/>
    <property type="match status" value="1"/>
</dbReference>
<feature type="domain" description="TonB-dependent receptor plug" evidence="15">
    <location>
        <begin position="51"/>
        <end position="148"/>
    </location>
</feature>
<dbReference type="CDD" id="cd01347">
    <property type="entry name" value="ligand_gated_channel"/>
    <property type="match status" value="1"/>
</dbReference>
<evidence type="ECO:0000256" key="9">
    <source>
        <dbReference type="ARBA" id="ARBA00023170"/>
    </source>
</evidence>
<evidence type="ECO:0000256" key="5">
    <source>
        <dbReference type="ARBA" id="ARBA00022692"/>
    </source>
</evidence>
<evidence type="ECO:0000256" key="3">
    <source>
        <dbReference type="ARBA" id="ARBA00022448"/>
    </source>
</evidence>
<evidence type="ECO:0000256" key="13">
    <source>
        <dbReference type="SAM" id="SignalP"/>
    </source>
</evidence>
<evidence type="ECO:0000256" key="1">
    <source>
        <dbReference type="ARBA" id="ARBA00004571"/>
    </source>
</evidence>
<keyword evidence="7 12" id="KW-0798">TonB box</keyword>
<organism evidence="16 17">
    <name type="scientific">Jezberella montanilacus</name>
    <dbReference type="NCBI Taxonomy" id="323426"/>
    <lineage>
        <taxon>Bacteria</taxon>
        <taxon>Pseudomonadati</taxon>
        <taxon>Pseudomonadota</taxon>
        <taxon>Betaproteobacteria</taxon>
        <taxon>Burkholderiales</taxon>
        <taxon>Alcaligenaceae</taxon>
        <taxon>Jezberella</taxon>
    </lineage>
</organism>
<dbReference type="PANTHER" id="PTHR30069">
    <property type="entry name" value="TONB-DEPENDENT OUTER MEMBRANE RECEPTOR"/>
    <property type="match status" value="1"/>
</dbReference>
<evidence type="ECO:0000256" key="4">
    <source>
        <dbReference type="ARBA" id="ARBA00022452"/>
    </source>
</evidence>
<evidence type="ECO:0000313" key="17">
    <source>
        <dbReference type="Proteomes" id="UP000238308"/>
    </source>
</evidence>
<dbReference type="Gene3D" id="2.40.170.20">
    <property type="entry name" value="TonB-dependent receptor, beta-barrel domain"/>
    <property type="match status" value="1"/>
</dbReference>
<feature type="chain" id="PRO_5015426660" evidence="13">
    <location>
        <begin position="25"/>
        <end position="773"/>
    </location>
</feature>
<evidence type="ECO:0000259" key="14">
    <source>
        <dbReference type="Pfam" id="PF00593"/>
    </source>
</evidence>
<evidence type="ECO:0000256" key="7">
    <source>
        <dbReference type="ARBA" id="ARBA00023077"/>
    </source>
</evidence>
<keyword evidence="4 11" id="KW-1134">Transmembrane beta strand</keyword>
<dbReference type="GO" id="GO:0015232">
    <property type="term" value="F:heme transmembrane transporter activity"/>
    <property type="evidence" value="ECO:0007669"/>
    <property type="project" value="InterPro"/>
</dbReference>